<keyword evidence="1" id="KW-0436">Ligase</keyword>
<dbReference type="InterPro" id="IPR045851">
    <property type="entry name" value="AMP-bd_C_sf"/>
</dbReference>
<dbReference type="GO" id="GO:0016874">
    <property type="term" value="F:ligase activity"/>
    <property type="evidence" value="ECO:0007669"/>
    <property type="project" value="UniProtKB-KW"/>
</dbReference>
<dbReference type="PANTHER" id="PTHR22754">
    <property type="entry name" value="DISCO-INTERACTING PROTEIN 2 DIP2 -RELATED"/>
    <property type="match status" value="1"/>
</dbReference>
<dbReference type="InterPro" id="IPR040097">
    <property type="entry name" value="FAAL/FAAC"/>
</dbReference>
<proteinExistence type="predicted"/>
<feature type="region of interest" description="Disordered" evidence="2">
    <location>
        <begin position="766"/>
        <end position="802"/>
    </location>
</feature>
<dbReference type="SUPFAM" id="SSF56801">
    <property type="entry name" value="Acetyl-CoA synthetase-like"/>
    <property type="match status" value="1"/>
</dbReference>
<dbReference type="InterPro" id="IPR042099">
    <property type="entry name" value="ANL_N_sf"/>
</dbReference>
<dbReference type="Proteomes" id="UP000019335">
    <property type="component" value="Chromosome 3"/>
</dbReference>
<evidence type="ECO:0000256" key="1">
    <source>
        <dbReference type="ARBA" id="ARBA00022598"/>
    </source>
</evidence>
<dbReference type="Gene3D" id="3.40.50.12780">
    <property type="entry name" value="N-terminal domain of ligase-like"/>
    <property type="match status" value="1"/>
</dbReference>
<dbReference type="GO" id="GO:0008610">
    <property type="term" value="P:lipid biosynthetic process"/>
    <property type="evidence" value="ECO:0007669"/>
    <property type="project" value="InterPro"/>
</dbReference>
<dbReference type="OrthoDB" id="199633at2759"/>
<comment type="caution">
    <text evidence="4">The sequence shown here is derived from an EMBL/GenBank/DDBJ whole genome shotgun (WGS) entry which is preliminary data.</text>
</comment>
<dbReference type="CDD" id="cd05931">
    <property type="entry name" value="FAAL"/>
    <property type="match status" value="1"/>
</dbReference>
<dbReference type="AlphaFoldDB" id="W7U9H5"/>
<dbReference type="InterPro" id="IPR020845">
    <property type="entry name" value="AMP-binding_CS"/>
</dbReference>
<evidence type="ECO:0000313" key="5">
    <source>
        <dbReference type="Proteomes" id="UP000019335"/>
    </source>
</evidence>
<evidence type="ECO:0000313" key="4">
    <source>
        <dbReference type="EMBL" id="EWM29446.1"/>
    </source>
</evidence>
<organism evidence="4 5">
    <name type="scientific">Nannochloropsis gaditana</name>
    <dbReference type="NCBI Taxonomy" id="72520"/>
    <lineage>
        <taxon>Eukaryota</taxon>
        <taxon>Sar</taxon>
        <taxon>Stramenopiles</taxon>
        <taxon>Ochrophyta</taxon>
        <taxon>Eustigmatophyceae</taxon>
        <taxon>Eustigmatales</taxon>
        <taxon>Monodopsidaceae</taxon>
        <taxon>Nannochloropsis</taxon>
    </lineage>
</organism>
<gene>
    <name evidence="4" type="ORF">Naga_100083g20</name>
</gene>
<dbReference type="Gene3D" id="3.30.300.30">
    <property type="match status" value="1"/>
</dbReference>
<accession>W7U9H5</accession>
<evidence type="ECO:0000259" key="3">
    <source>
        <dbReference type="Pfam" id="PF00501"/>
    </source>
</evidence>
<dbReference type="EMBL" id="AZIL01000161">
    <property type="protein sequence ID" value="EWM29446.1"/>
    <property type="molecule type" value="Genomic_DNA"/>
</dbReference>
<evidence type="ECO:0000256" key="2">
    <source>
        <dbReference type="SAM" id="MobiDB-lite"/>
    </source>
</evidence>
<sequence length="903" mass="100679">MKTSSLHSTKQLRKIPCTLPELWSNDPQLADHQDVLEDVMAEVYDWADLFDMPLETLNKCFQISVEENRKRSMHPDLWAPVPDIMDALRRTAEDMGDEVFATWIEAGGKETRHWSFRDTWEAAGAVAHALVHDWGVQPGDRVMLCYNFSFEYFPAFLGCLRAGAVACPVYPIDPGKMEIALKKFKLVVEDTGARLVLTDNLINWIRIGCGLFYSHLMPKGLEWRVTDQLVQRPPSSHPLPPPSYDYPDRAPSDIAFLQYTSGSTGDPKGVMITYANLGANVGLIAGAQRFAFSYADLIPVMHVNGDRSWFTRSRSVSWLPMYHDMGLVYGVVAPFFMGARMHYLSPITFLKDPCLWIRLLAKKKATWAAGPDFAYRLCSKKWDAKKWPVDEYSLTHIIYMHTGAEPIQSTTLVDFNRVFRPYRLHARALSPCYGLAESVVCVSWFDPVANPPGSLIAGGDKPGYVCCAADFRVDLRIVDPDTCEEMQDGTAGELWVSGPSVALGYWNQPALTKTAFRARLSRAAPLEARPWARFGNGEYLRTGDVAFMQDGRLYFSGRLKDMMIIHGKRYYAQDIEFPAQDAWSAVRGGCIAAFSMLAEGKDEEELHLVFEVAPARYSQHAFREHVNEVVQAVRKKTGLTVFRAIAVRDRTIPKTTSGKIRRRATKEALRTGHLWVLYDSLCLLSPGKGRGATTLERAETVCAASLPRSYRPLLKRSTSMGYLSSMAESIGEIWDCLFNALAEHVGAYVGLDTELIMGSLRRNISGSSEQLDEKRKGEGKDGAVRKQDGSGMIDNEPSSKDRMVRCGPTGAGEIVVPTSPCHLPSGSFTSSWQEQEYCKAAKLSEKGPVDRPEPCKQVTYLPFPALSLVSSWINGAASDLRKEQPLWANGRWKLAAASEVKAG</sequence>
<feature type="domain" description="AMP-dependent synthetase/ligase" evidence="3">
    <location>
        <begin position="89"/>
        <end position="506"/>
    </location>
</feature>
<dbReference type="PROSITE" id="PS00455">
    <property type="entry name" value="AMP_BINDING"/>
    <property type="match status" value="1"/>
</dbReference>
<keyword evidence="5" id="KW-1185">Reference proteome</keyword>
<protein>
    <submittedName>
        <fullName evidence="4">Non-ribosomal peptide synthase</fullName>
    </submittedName>
</protein>
<reference evidence="4 5" key="1">
    <citation type="journal article" date="2014" name="Mol. Plant">
        <title>Chromosome Scale Genome Assembly and Transcriptome Profiling of Nannochloropsis gaditana in Nitrogen Depletion.</title>
        <authorList>
            <person name="Corteggiani Carpinelli E."/>
            <person name="Telatin A."/>
            <person name="Vitulo N."/>
            <person name="Forcato C."/>
            <person name="D'Angelo M."/>
            <person name="Schiavon R."/>
            <person name="Vezzi A."/>
            <person name="Giacometti G.M."/>
            <person name="Morosinotto T."/>
            <person name="Valle G."/>
        </authorList>
    </citation>
    <scope>NUCLEOTIDE SEQUENCE [LARGE SCALE GENOMIC DNA]</scope>
    <source>
        <strain evidence="4 5">B-31</strain>
    </source>
</reference>
<dbReference type="PANTHER" id="PTHR22754:SF32">
    <property type="entry name" value="DISCO-INTERACTING PROTEIN 2"/>
    <property type="match status" value="1"/>
</dbReference>
<dbReference type="Pfam" id="PF00501">
    <property type="entry name" value="AMP-binding"/>
    <property type="match status" value="1"/>
</dbReference>
<feature type="compositionally biased region" description="Basic and acidic residues" evidence="2">
    <location>
        <begin position="771"/>
        <end position="788"/>
    </location>
</feature>
<name>W7U9H5_9STRA</name>
<dbReference type="InterPro" id="IPR000873">
    <property type="entry name" value="AMP-dep_synth/lig_dom"/>
</dbReference>